<dbReference type="STRING" id="1448321.A0A317WS49"/>
<dbReference type="Gene3D" id="3.30.420.10">
    <property type="entry name" value="Ribonuclease H-like superfamily/Ribonuclease H"/>
    <property type="match status" value="1"/>
</dbReference>
<dbReference type="SMART" id="SM00950">
    <property type="entry name" value="Piwi"/>
    <property type="match status" value="1"/>
</dbReference>
<dbReference type="RefSeq" id="XP_025402470.1">
    <property type="nucleotide sequence ID" value="XM_025538314.1"/>
</dbReference>
<reference evidence="3 4" key="1">
    <citation type="submission" date="2016-12" db="EMBL/GenBank/DDBJ databases">
        <title>The genomes of Aspergillus section Nigri reveals drivers in fungal speciation.</title>
        <authorList>
            <consortium name="DOE Joint Genome Institute"/>
            <person name="Vesth T.C."/>
            <person name="Nybo J."/>
            <person name="Theobald S."/>
            <person name="Brandl J."/>
            <person name="Frisvad J.C."/>
            <person name="Nielsen K.F."/>
            <person name="Lyhne E.K."/>
            <person name="Kogle M.E."/>
            <person name="Kuo A."/>
            <person name="Riley R."/>
            <person name="Clum A."/>
            <person name="Nolan M."/>
            <person name="Lipzen A."/>
            <person name="Salamov A."/>
            <person name="Henrissat B."/>
            <person name="Wiebenga A."/>
            <person name="De Vries R.P."/>
            <person name="Grigoriev I.V."/>
            <person name="Mortensen U.H."/>
            <person name="Andersen M.R."/>
            <person name="Baker S.E."/>
        </authorList>
    </citation>
    <scope>NUCLEOTIDE SEQUENCE [LARGE SCALE GENOMIC DNA]</scope>
    <source>
        <strain evidence="3 4">CBS 117.55</strain>
    </source>
</reference>
<dbReference type="InterPro" id="IPR014811">
    <property type="entry name" value="ArgoL1"/>
</dbReference>
<accession>A0A317WS49</accession>
<dbReference type="PANTHER" id="PTHR22891">
    <property type="entry name" value="EUKARYOTIC TRANSLATION INITIATION FACTOR 2C"/>
    <property type="match status" value="1"/>
</dbReference>
<dbReference type="Pfam" id="PF08699">
    <property type="entry name" value="ArgoL1"/>
    <property type="match status" value="1"/>
</dbReference>
<feature type="region of interest" description="Disordered" evidence="1">
    <location>
        <begin position="1"/>
        <end position="70"/>
    </location>
</feature>
<dbReference type="CDD" id="cd04657">
    <property type="entry name" value="Piwi_ago-like"/>
    <property type="match status" value="1"/>
</dbReference>
<dbReference type="Gene3D" id="3.40.50.2300">
    <property type="match status" value="1"/>
</dbReference>
<organism evidence="3 4">
    <name type="scientific">Aspergillus heteromorphus CBS 117.55</name>
    <dbReference type="NCBI Taxonomy" id="1448321"/>
    <lineage>
        <taxon>Eukaryota</taxon>
        <taxon>Fungi</taxon>
        <taxon>Dikarya</taxon>
        <taxon>Ascomycota</taxon>
        <taxon>Pezizomycotina</taxon>
        <taxon>Eurotiomycetes</taxon>
        <taxon>Eurotiomycetidae</taxon>
        <taxon>Eurotiales</taxon>
        <taxon>Aspergillaceae</taxon>
        <taxon>Aspergillus</taxon>
        <taxon>Aspergillus subgen. Circumdati</taxon>
    </lineage>
</organism>
<feature type="compositionally biased region" description="Basic and acidic residues" evidence="1">
    <location>
        <begin position="1"/>
        <end position="11"/>
    </location>
</feature>
<keyword evidence="4" id="KW-1185">Reference proteome</keyword>
<comment type="caution">
    <text evidence="3">The sequence shown here is derived from an EMBL/GenBank/DDBJ whole genome shotgun (WGS) entry which is preliminary data.</text>
</comment>
<dbReference type="SUPFAM" id="SSF53098">
    <property type="entry name" value="Ribonuclease H-like"/>
    <property type="match status" value="1"/>
</dbReference>
<protein>
    <submittedName>
        <fullName evidence="3">Piwi-domain-containing protein</fullName>
    </submittedName>
</protein>
<dbReference type="OrthoDB" id="10252740at2759"/>
<name>A0A317WS49_9EURO</name>
<gene>
    <name evidence="3" type="ORF">BO70DRAFT_164711</name>
</gene>
<sequence>MSSRGGSDRGGFDGGRGRGGFDGGRGRGGFDGGRGGRGGGRGGRGGFEAPSVYSPKGPLAPPSAQVEKTENAVAAALTKKQQKSADWPERPGFGTQGRPVTLFANYFELKSASTQLYRYNVDIHADSAGKKPTGKKARQVVRLLLEEHLLSLKDSIVTDYMSTLISSVKLPEDERDYDVRYRNEDEDEYPENPTVYRVKYQFTGTLNSGDLLNYLTSSNAAAMFASKADVLQAMNIILGFQPKSDMTIASVGANKHFAMCGGAEEKYNLGNGLEALRGFFVSVRAATARLLVNVQVKYAACYQEGPLGNVIAAYDARDVHQLRKFLRNLRVSVTHIQKKNKKGQVIPRIKRISGLATPRDGASLQNPPRVARHGAGPRDVQFFLDAPGQQPSSAQQSKRSGKKPAKAGPAPAGKYISVADFFRQNYNLNVDASLPVVNVGTSENPSYLPVEVCVVQPGQQANTKLTPNQTRNMLNFAVRSPTHNAESIVNQGTNVLSLGAPANPTLVKFGIQTDPRLVTVPGRVLAPPNVLYKDVGKPNQKSIKPLGGSWNMKSIRFSTSSNLSSWAWILLDFERGRRAFNSPDELSNCLRNFTAKLNEIGVVAQMPKGGERVVLDRSQSPETQIEKAVAKLMAVHKPSLILTILPAIDTELYNSIKRVCDLQHGVRNVNVLGEKFAKSQDQYFANVGLKFNLKLGGINQILDPKELPLIGQNKTMLVGIDVTHPSPGSSSAAPSVAGMVASVDSSLGQWPAELRIQTARQEMVNDLDTMLKAHLNRWARAHKSAYPENIIVYRDGVSEGQYDLVVQQELTLLKEACKETYPAPDTAKGLPRISIVVVGKRHHTRFYPSKLEDADRSGNPHNGTVVDRGVTEARNWEFYLQAHTALKGTARPAHYFTVWDEIFCREKAKFPHQNAADILEGLTYHVCFLFGRATKAVSICPPAYYADLVCTRARCYLSHVFDQETPTGSVVTGHEPSLGNTDVKIHPNVRDTMFYI</sequence>
<dbReference type="InterPro" id="IPR045246">
    <property type="entry name" value="Piwi_ago-like"/>
</dbReference>
<dbReference type="Pfam" id="PF16486">
    <property type="entry name" value="ArgoN"/>
    <property type="match status" value="1"/>
</dbReference>
<dbReference type="Gene3D" id="2.170.260.10">
    <property type="entry name" value="paz domain"/>
    <property type="match status" value="1"/>
</dbReference>
<dbReference type="Pfam" id="PF02171">
    <property type="entry name" value="Piwi"/>
    <property type="match status" value="1"/>
</dbReference>
<dbReference type="Pfam" id="PF02170">
    <property type="entry name" value="PAZ"/>
    <property type="match status" value="1"/>
</dbReference>
<dbReference type="InterPro" id="IPR032474">
    <property type="entry name" value="Argonaute_N"/>
</dbReference>
<proteinExistence type="predicted"/>
<dbReference type="CDD" id="cd02846">
    <property type="entry name" value="PAZ_argonaute_like"/>
    <property type="match status" value="1"/>
</dbReference>
<dbReference type="Pfam" id="PF16488">
    <property type="entry name" value="ArgoL2"/>
    <property type="match status" value="1"/>
</dbReference>
<dbReference type="Proteomes" id="UP000247233">
    <property type="component" value="Unassembled WGS sequence"/>
</dbReference>
<dbReference type="InterPro" id="IPR032472">
    <property type="entry name" value="ArgoL2"/>
</dbReference>
<dbReference type="GO" id="GO:0003723">
    <property type="term" value="F:RNA binding"/>
    <property type="evidence" value="ECO:0007669"/>
    <property type="project" value="InterPro"/>
</dbReference>
<dbReference type="InterPro" id="IPR012337">
    <property type="entry name" value="RNaseH-like_sf"/>
</dbReference>
<dbReference type="PROSITE" id="PS50822">
    <property type="entry name" value="PIWI"/>
    <property type="match status" value="1"/>
</dbReference>
<feature type="region of interest" description="Disordered" evidence="1">
    <location>
        <begin position="380"/>
        <end position="410"/>
    </location>
</feature>
<dbReference type="InterPro" id="IPR036085">
    <property type="entry name" value="PAZ_dom_sf"/>
</dbReference>
<dbReference type="VEuPathDB" id="FungiDB:BO70DRAFT_164711"/>
<dbReference type="InterPro" id="IPR003100">
    <property type="entry name" value="PAZ_dom"/>
</dbReference>
<evidence type="ECO:0000256" key="1">
    <source>
        <dbReference type="SAM" id="MobiDB-lite"/>
    </source>
</evidence>
<dbReference type="SMART" id="SM01163">
    <property type="entry name" value="DUF1785"/>
    <property type="match status" value="1"/>
</dbReference>
<feature type="compositionally biased region" description="Gly residues" evidence="1">
    <location>
        <begin position="12"/>
        <end position="46"/>
    </location>
</feature>
<dbReference type="InterPro" id="IPR036397">
    <property type="entry name" value="RNaseH_sf"/>
</dbReference>
<dbReference type="EMBL" id="MSFL01000004">
    <property type="protein sequence ID" value="PWY89283.1"/>
    <property type="molecule type" value="Genomic_DNA"/>
</dbReference>
<feature type="domain" description="Piwi" evidence="2">
    <location>
        <begin position="640"/>
        <end position="958"/>
    </location>
</feature>
<dbReference type="AlphaFoldDB" id="A0A317WS49"/>
<dbReference type="SUPFAM" id="SSF101690">
    <property type="entry name" value="PAZ domain"/>
    <property type="match status" value="1"/>
</dbReference>
<dbReference type="GeneID" id="37060551"/>
<feature type="compositionally biased region" description="Low complexity" evidence="1">
    <location>
        <begin position="386"/>
        <end position="397"/>
    </location>
</feature>
<dbReference type="InterPro" id="IPR003165">
    <property type="entry name" value="Piwi"/>
</dbReference>
<evidence type="ECO:0000313" key="4">
    <source>
        <dbReference type="Proteomes" id="UP000247233"/>
    </source>
</evidence>
<evidence type="ECO:0000259" key="2">
    <source>
        <dbReference type="PROSITE" id="PS50822"/>
    </source>
</evidence>
<evidence type="ECO:0000313" key="3">
    <source>
        <dbReference type="EMBL" id="PWY89283.1"/>
    </source>
</evidence>